<dbReference type="PRINTS" id="PR00080">
    <property type="entry name" value="SDRFAMILY"/>
</dbReference>
<reference evidence="3 4" key="1">
    <citation type="submission" date="2015-12" db="EMBL/GenBank/DDBJ databases">
        <title>Genome sequence of Oceanibaculum pacificum MCCC 1A02656.</title>
        <authorList>
            <person name="Lu L."/>
            <person name="Lai Q."/>
            <person name="Shao Z."/>
            <person name="Qian P."/>
        </authorList>
    </citation>
    <scope>NUCLEOTIDE SEQUENCE [LARGE SCALE GENOMIC DNA]</scope>
    <source>
        <strain evidence="3 4">MCCC 1A02656</strain>
    </source>
</reference>
<dbReference type="PROSITE" id="PS00061">
    <property type="entry name" value="ADH_SHORT"/>
    <property type="match status" value="1"/>
</dbReference>
<dbReference type="AlphaFoldDB" id="A0A154WFG1"/>
<comment type="caution">
    <text evidence="3">The sequence shown here is derived from an EMBL/GenBank/DDBJ whole genome shotgun (WGS) entry which is preliminary data.</text>
</comment>
<dbReference type="PANTHER" id="PTHR42760">
    <property type="entry name" value="SHORT-CHAIN DEHYDROGENASES/REDUCTASES FAMILY MEMBER"/>
    <property type="match status" value="1"/>
</dbReference>
<dbReference type="PRINTS" id="PR00081">
    <property type="entry name" value="GDHRDH"/>
</dbReference>
<gene>
    <name evidence="3" type="ORF">AUP43_16900</name>
</gene>
<comment type="similarity">
    <text evidence="1">Belongs to the short-chain dehydrogenases/reductases (SDR) family.</text>
</comment>
<dbReference type="GO" id="GO:0016616">
    <property type="term" value="F:oxidoreductase activity, acting on the CH-OH group of donors, NAD or NADP as acceptor"/>
    <property type="evidence" value="ECO:0007669"/>
    <property type="project" value="TreeGrafter"/>
</dbReference>
<dbReference type="InterPro" id="IPR020904">
    <property type="entry name" value="Sc_DH/Rdtase_CS"/>
</dbReference>
<dbReference type="RefSeq" id="WP_067552800.1">
    <property type="nucleotide sequence ID" value="NZ_LPXN01000039.1"/>
</dbReference>
<name>A0A154WFG1_9PROT</name>
<dbReference type="SUPFAM" id="SSF51735">
    <property type="entry name" value="NAD(P)-binding Rossmann-fold domains"/>
    <property type="match status" value="1"/>
</dbReference>
<dbReference type="Pfam" id="PF13561">
    <property type="entry name" value="adh_short_C2"/>
    <property type="match status" value="1"/>
</dbReference>
<organism evidence="3 4">
    <name type="scientific">Oceanibaculum pacificum</name>
    <dbReference type="NCBI Taxonomy" id="580166"/>
    <lineage>
        <taxon>Bacteria</taxon>
        <taxon>Pseudomonadati</taxon>
        <taxon>Pseudomonadota</taxon>
        <taxon>Alphaproteobacteria</taxon>
        <taxon>Rhodospirillales</taxon>
        <taxon>Oceanibaculaceae</taxon>
        <taxon>Oceanibaculum</taxon>
    </lineage>
</organism>
<proteinExistence type="inferred from homology"/>
<evidence type="ECO:0000313" key="4">
    <source>
        <dbReference type="Proteomes" id="UP000076400"/>
    </source>
</evidence>
<dbReference type="Gene3D" id="3.40.50.720">
    <property type="entry name" value="NAD(P)-binding Rossmann-like Domain"/>
    <property type="match status" value="1"/>
</dbReference>
<evidence type="ECO:0000256" key="2">
    <source>
        <dbReference type="ARBA" id="ARBA00023002"/>
    </source>
</evidence>
<dbReference type="STRING" id="580166.AUP43_16900"/>
<dbReference type="FunFam" id="3.40.50.720:FF:000084">
    <property type="entry name" value="Short-chain dehydrogenase reductase"/>
    <property type="match status" value="1"/>
</dbReference>
<dbReference type="OrthoDB" id="198783at2"/>
<dbReference type="CDD" id="cd05233">
    <property type="entry name" value="SDR_c"/>
    <property type="match status" value="1"/>
</dbReference>
<dbReference type="EMBL" id="LPXN01000039">
    <property type="protein sequence ID" value="KZD12264.1"/>
    <property type="molecule type" value="Genomic_DNA"/>
</dbReference>
<protein>
    <submittedName>
        <fullName evidence="3">Oxidoreductase</fullName>
    </submittedName>
</protein>
<accession>A0A154WFG1</accession>
<evidence type="ECO:0000256" key="1">
    <source>
        <dbReference type="ARBA" id="ARBA00006484"/>
    </source>
</evidence>
<keyword evidence="4" id="KW-1185">Reference proteome</keyword>
<dbReference type="InterPro" id="IPR002347">
    <property type="entry name" value="SDR_fam"/>
</dbReference>
<sequence length="253" mass="26082">MLKADLTGKRALVTGGASGIGLATAKLLAASGAAVAINHLPEDARGAEAVETLRRMGATALAAPGSVAESDSADAMVRQAAEALGGLDILINNAGTPGALEPIPFADLDAMTEEFWGKILSTNLIGPFRCTRAAVPFLRESRGCIVSTASIAGLGGNASSLAYGASKAGLINLTRNLAKALGPDIRVNAVAPGLTRTPWTDTWPQERKDRSMANTMLQRMVEPEDIADAMLFLCAASAVTGQTIVVDCGRFSF</sequence>
<evidence type="ECO:0000313" key="3">
    <source>
        <dbReference type="EMBL" id="KZD12264.1"/>
    </source>
</evidence>
<dbReference type="Proteomes" id="UP000076400">
    <property type="component" value="Unassembled WGS sequence"/>
</dbReference>
<dbReference type="PANTHER" id="PTHR42760:SF133">
    <property type="entry name" value="3-OXOACYL-[ACYL-CARRIER-PROTEIN] REDUCTASE"/>
    <property type="match status" value="1"/>
</dbReference>
<dbReference type="InterPro" id="IPR036291">
    <property type="entry name" value="NAD(P)-bd_dom_sf"/>
</dbReference>
<keyword evidence="2" id="KW-0560">Oxidoreductase</keyword>